<reference evidence="2" key="1">
    <citation type="submission" date="2013-07" db="EMBL/GenBank/DDBJ databases">
        <title>Midgut Transcriptome Profiling of Anoplphora glabripennis, a Lignocellulose Degrading, Wood-Boring Cerambycid.</title>
        <authorList>
            <person name="Scully E.D."/>
            <person name="Hoover K."/>
            <person name="Carlson J.E."/>
            <person name="Tien M."/>
            <person name="Geib S.M."/>
        </authorList>
    </citation>
    <scope>NUCLEOTIDE SEQUENCE</scope>
</reference>
<organism evidence="2">
    <name type="scientific">Anoplophora glabripennis</name>
    <name type="common">Asian longhorn beetle</name>
    <name type="synonym">Anoplophora nobilis</name>
    <dbReference type="NCBI Taxonomy" id="217634"/>
    <lineage>
        <taxon>Eukaryota</taxon>
        <taxon>Metazoa</taxon>
        <taxon>Ecdysozoa</taxon>
        <taxon>Arthropoda</taxon>
        <taxon>Hexapoda</taxon>
        <taxon>Insecta</taxon>
        <taxon>Pterygota</taxon>
        <taxon>Neoptera</taxon>
        <taxon>Endopterygota</taxon>
        <taxon>Coleoptera</taxon>
        <taxon>Polyphaga</taxon>
        <taxon>Cucujiformia</taxon>
        <taxon>Chrysomeloidea</taxon>
        <taxon>Cerambycidae</taxon>
        <taxon>Lamiinae</taxon>
        <taxon>Lamiini</taxon>
        <taxon>Anoplophora</taxon>
    </lineage>
</organism>
<keyword evidence="1" id="KW-0472">Membrane</keyword>
<evidence type="ECO:0000256" key="1">
    <source>
        <dbReference type="SAM" id="Phobius"/>
    </source>
</evidence>
<keyword evidence="1" id="KW-1133">Transmembrane helix</keyword>
<dbReference type="AlphaFoldDB" id="V5I7Y4"/>
<name>V5I7Y4_ANOGL</name>
<accession>V5I7Y4</accession>
<dbReference type="EMBL" id="GALX01005630">
    <property type="protein sequence ID" value="JAB62836.1"/>
    <property type="molecule type" value="Transcribed_RNA"/>
</dbReference>
<keyword evidence="1" id="KW-0812">Transmembrane</keyword>
<feature type="non-terminal residue" evidence="2">
    <location>
        <position position="1"/>
    </location>
</feature>
<feature type="transmembrane region" description="Helical" evidence="1">
    <location>
        <begin position="61"/>
        <end position="79"/>
    </location>
</feature>
<evidence type="ECO:0000313" key="2">
    <source>
        <dbReference type="EMBL" id="JAB62836.1"/>
    </source>
</evidence>
<sequence>FNLKFYSISILIILQFLSHNSEEFNFKMSLFRIMWLRRFIRDNTTPIAVDRAALWKKRLSVAYMLITWNAFGMVCYMIYQGKGDWAKFYGVKSEEEANMSPGKQWAKTLGIKNATIYRVSGFEVSREEVDTENEKKQTDNISTLK</sequence>
<protein>
    <submittedName>
        <fullName evidence="2">Uncharacterized protein</fullName>
    </submittedName>
</protein>
<proteinExistence type="predicted"/>